<dbReference type="GeneID" id="5030814"/>
<evidence type="ECO:0000313" key="2">
    <source>
        <dbReference type="Proteomes" id="UP000000600"/>
    </source>
</evidence>
<keyword evidence="2" id="KW-1185">Reference proteome</keyword>
<accession>A0D3L5</accession>
<dbReference type="RefSeq" id="XP_001445029.1">
    <property type="nucleotide sequence ID" value="XM_001444992.1"/>
</dbReference>
<evidence type="ECO:0000313" key="1">
    <source>
        <dbReference type="EMBL" id="CAK77632.1"/>
    </source>
</evidence>
<reference evidence="1 2" key="1">
    <citation type="journal article" date="2006" name="Nature">
        <title>Global trends of whole-genome duplications revealed by the ciliate Paramecium tetraurelia.</title>
        <authorList>
            <consortium name="Genoscope"/>
            <person name="Aury J.-M."/>
            <person name="Jaillon O."/>
            <person name="Duret L."/>
            <person name="Noel B."/>
            <person name="Jubin C."/>
            <person name="Porcel B.M."/>
            <person name="Segurens B."/>
            <person name="Daubin V."/>
            <person name="Anthouard V."/>
            <person name="Aiach N."/>
            <person name="Arnaiz O."/>
            <person name="Billaut A."/>
            <person name="Beisson J."/>
            <person name="Blanc I."/>
            <person name="Bouhouche K."/>
            <person name="Camara F."/>
            <person name="Duharcourt S."/>
            <person name="Guigo R."/>
            <person name="Gogendeau D."/>
            <person name="Katinka M."/>
            <person name="Keller A.-M."/>
            <person name="Kissmehl R."/>
            <person name="Klotz C."/>
            <person name="Koll F."/>
            <person name="Le Moue A."/>
            <person name="Lepere C."/>
            <person name="Malinsky S."/>
            <person name="Nowacki M."/>
            <person name="Nowak J.K."/>
            <person name="Plattner H."/>
            <person name="Poulain J."/>
            <person name="Ruiz F."/>
            <person name="Serrano V."/>
            <person name="Zagulski M."/>
            <person name="Dessen P."/>
            <person name="Betermier M."/>
            <person name="Weissenbach J."/>
            <person name="Scarpelli C."/>
            <person name="Schachter V."/>
            <person name="Sperling L."/>
            <person name="Meyer E."/>
            <person name="Cohen J."/>
            <person name="Wincker P."/>
        </authorList>
    </citation>
    <scope>NUCLEOTIDE SEQUENCE [LARGE SCALE GENOMIC DNA]</scope>
    <source>
        <strain evidence="1 2">Stock d4-2</strain>
    </source>
</reference>
<dbReference type="HOGENOM" id="CLU_3261670_0_0_1"/>
<dbReference type="KEGG" id="ptm:GSPATT00013120001"/>
<dbReference type="AlphaFoldDB" id="A0D3L5"/>
<gene>
    <name evidence="1" type="ORF">GSPATT00013120001</name>
</gene>
<sequence>MLANVEFNMQGKSYFNYHLNQELGKCSQICQLISQEIHNFKY</sequence>
<dbReference type="InParanoid" id="A0D3L5"/>
<proteinExistence type="predicted"/>
<name>A0D3L5_PARTE</name>
<organism evidence="1 2">
    <name type="scientific">Paramecium tetraurelia</name>
    <dbReference type="NCBI Taxonomy" id="5888"/>
    <lineage>
        <taxon>Eukaryota</taxon>
        <taxon>Sar</taxon>
        <taxon>Alveolata</taxon>
        <taxon>Ciliophora</taxon>
        <taxon>Intramacronucleata</taxon>
        <taxon>Oligohymenophorea</taxon>
        <taxon>Peniculida</taxon>
        <taxon>Parameciidae</taxon>
        <taxon>Paramecium</taxon>
    </lineage>
</organism>
<protein>
    <submittedName>
        <fullName evidence="1">Uncharacterized protein</fullName>
    </submittedName>
</protein>
<dbReference type="EMBL" id="CT868274">
    <property type="protein sequence ID" value="CAK77632.1"/>
    <property type="molecule type" value="Genomic_DNA"/>
</dbReference>
<dbReference type="Proteomes" id="UP000000600">
    <property type="component" value="Unassembled WGS sequence"/>
</dbReference>